<feature type="region of interest" description="Disordered" evidence="1">
    <location>
        <begin position="1"/>
        <end position="20"/>
    </location>
</feature>
<protein>
    <submittedName>
        <fullName evidence="2">Uncharacterized protein</fullName>
    </submittedName>
</protein>
<dbReference type="EMBL" id="MTKT01000429">
    <property type="protein sequence ID" value="OWM90935.1"/>
    <property type="molecule type" value="Genomic_DNA"/>
</dbReference>
<name>A0A218Y0U1_PUNGR</name>
<accession>A0A218Y0U1</accession>
<evidence type="ECO:0000313" key="3">
    <source>
        <dbReference type="Proteomes" id="UP000197138"/>
    </source>
</evidence>
<evidence type="ECO:0000256" key="1">
    <source>
        <dbReference type="SAM" id="MobiDB-lite"/>
    </source>
</evidence>
<dbReference type="Proteomes" id="UP000197138">
    <property type="component" value="Unassembled WGS sequence"/>
</dbReference>
<reference evidence="3" key="1">
    <citation type="journal article" date="2017" name="Plant J.">
        <title>The pomegranate (Punica granatum L.) genome and the genomics of punicalagin biosynthesis.</title>
        <authorList>
            <person name="Qin G."/>
            <person name="Xu C."/>
            <person name="Ming R."/>
            <person name="Tang H."/>
            <person name="Guyot R."/>
            <person name="Kramer E.M."/>
            <person name="Hu Y."/>
            <person name="Yi X."/>
            <person name="Qi Y."/>
            <person name="Xu X."/>
            <person name="Gao Z."/>
            <person name="Pan H."/>
            <person name="Jian J."/>
            <person name="Tian Y."/>
            <person name="Yue Z."/>
            <person name="Xu Y."/>
        </authorList>
    </citation>
    <scope>NUCLEOTIDE SEQUENCE [LARGE SCALE GENOMIC DNA]</scope>
    <source>
        <strain evidence="3">cv. Dabenzi</strain>
    </source>
</reference>
<organism evidence="2 3">
    <name type="scientific">Punica granatum</name>
    <name type="common">Pomegranate</name>
    <dbReference type="NCBI Taxonomy" id="22663"/>
    <lineage>
        <taxon>Eukaryota</taxon>
        <taxon>Viridiplantae</taxon>
        <taxon>Streptophyta</taxon>
        <taxon>Embryophyta</taxon>
        <taxon>Tracheophyta</taxon>
        <taxon>Spermatophyta</taxon>
        <taxon>Magnoliopsida</taxon>
        <taxon>eudicotyledons</taxon>
        <taxon>Gunneridae</taxon>
        <taxon>Pentapetalae</taxon>
        <taxon>rosids</taxon>
        <taxon>malvids</taxon>
        <taxon>Myrtales</taxon>
        <taxon>Lythraceae</taxon>
        <taxon>Punica</taxon>
    </lineage>
</organism>
<gene>
    <name evidence="2" type="ORF">CDL15_Pgr019247</name>
</gene>
<evidence type="ECO:0000313" key="2">
    <source>
        <dbReference type="EMBL" id="OWM90935.1"/>
    </source>
</evidence>
<dbReference type="AlphaFoldDB" id="A0A218Y0U1"/>
<feature type="region of interest" description="Disordered" evidence="1">
    <location>
        <begin position="30"/>
        <end position="76"/>
    </location>
</feature>
<proteinExistence type="predicted"/>
<sequence length="76" mass="8109">MNKIVTLGSRTLRGPGIPKENGQVIYSNMILDQPSNTAQPSSAKDSSSSTVGKPSMQIANTNRRTEEKGGYISLKA</sequence>
<comment type="caution">
    <text evidence="2">The sequence shown here is derived from an EMBL/GenBank/DDBJ whole genome shotgun (WGS) entry which is preliminary data.</text>
</comment>